<protein>
    <submittedName>
        <fullName evidence="1">Coenzyme PQQ synthesis protein related protein</fullName>
    </submittedName>
</protein>
<dbReference type="SUPFAM" id="SSF102114">
    <property type="entry name" value="Radical SAM enzymes"/>
    <property type="match status" value="1"/>
</dbReference>
<evidence type="ECO:0000313" key="1">
    <source>
        <dbReference type="EMBL" id="EQD29571.1"/>
    </source>
</evidence>
<reference evidence="1" key="1">
    <citation type="submission" date="2013-08" db="EMBL/GenBank/DDBJ databases">
        <authorList>
            <person name="Mendez C."/>
            <person name="Richter M."/>
            <person name="Ferrer M."/>
            <person name="Sanchez J."/>
        </authorList>
    </citation>
    <scope>NUCLEOTIDE SEQUENCE</scope>
</reference>
<gene>
    <name evidence="1" type="ORF">B1B_18704</name>
</gene>
<dbReference type="InterPro" id="IPR050377">
    <property type="entry name" value="Radical_SAM_PqqE_MftC-like"/>
</dbReference>
<comment type="caution">
    <text evidence="1">The sequence shown here is derived from an EMBL/GenBank/DDBJ whole genome shotgun (WGS) entry which is preliminary data.</text>
</comment>
<dbReference type="PANTHER" id="PTHR11228">
    <property type="entry name" value="RADICAL SAM DOMAIN PROTEIN"/>
    <property type="match status" value="1"/>
</dbReference>
<dbReference type="Gene3D" id="3.20.20.70">
    <property type="entry name" value="Aldolase class I"/>
    <property type="match status" value="1"/>
</dbReference>
<sequence length="146" mass="16025">MKLPAKGELDLDQSIDFLHQLIQFEGRPPVLIMTGGDVMKKQHLPEIMEQARSLKIPFALSPAVTGLRNDGAFELVRNSGASSISISLDGRKDFHDFIRGTGVFDSTLKILGLREDIGVSMQVNTLVSSDNIKDLPLVLRILLDLG</sequence>
<name>T0Y3D9_9ZZZZ</name>
<accession>T0Y3D9</accession>
<dbReference type="PANTHER" id="PTHR11228:SF34">
    <property type="entry name" value="TUNGSTEN-CONTAINING ALDEHYDE FERREDOXIN OXIDOREDUCTASE COFACTOR MODIFYING PROTEIN"/>
    <property type="match status" value="1"/>
</dbReference>
<dbReference type="AlphaFoldDB" id="T0Y3D9"/>
<proteinExistence type="predicted"/>
<dbReference type="InterPro" id="IPR058240">
    <property type="entry name" value="rSAM_sf"/>
</dbReference>
<feature type="non-terminal residue" evidence="1">
    <location>
        <position position="146"/>
    </location>
</feature>
<dbReference type="InterPro" id="IPR013785">
    <property type="entry name" value="Aldolase_TIM"/>
</dbReference>
<reference evidence="1" key="2">
    <citation type="journal article" date="2014" name="ISME J.">
        <title>Microbial stratification in low pH oxic and suboxic macroscopic growths along an acid mine drainage.</title>
        <authorList>
            <person name="Mendez-Garcia C."/>
            <person name="Mesa V."/>
            <person name="Sprenger R.R."/>
            <person name="Richter M."/>
            <person name="Diez M.S."/>
            <person name="Solano J."/>
            <person name="Bargiela R."/>
            <person name="Golyshina O.V."/>
            <person name="Manteca A."/>
            <person name="Ramos J.L."/>
            <person name="Gallego J.R."/>
            <person name="Llorente I."/>
            <person name="Martins Dos Santos V.A."/>
            <person name="Jensen O.N."/>
            <person name="Pelaez A.I."/>
            <person name="Sanchez J."/>
            <person name="Ferrer M."/>
        </authorList>
    </citation>
    <scope>NUCLEOTIDE SEQUENCE</scope>
</reference>
<organism evidence="1">
    <name type="scientific">mine drainage metagenome</name>
    <dbReference type="NCBI Taxonomy" id="410659"/>
    <lineage>
        <taxon>unclassified sequences</taxon>
        <taxon>metagenomes</taxon>
        <taxon>ecological metagenomes</taxon>
    </lineage>
</organism>
<dbReference type="EMBL" id="AUZY01012533">
    <property type="protein sequence ID" value="EQD29571.1"/>
    <property type="molecule type" value="Genomic_DNA"/>
</dbReference>